<dbReference type="InterPro" id="IPR013399">
    <property type="entry name" value="CRISPR-assoc_prot_Csy3"/>
</dbReference>
<sequence length="343" mass="38580">MAKKGEVLAFEKKLVVSDGYMYGTTWEDRSGKAVPVRLQEKSVRGTISNRLKGAVKNDPAKLNEEIQKANLQTVDSASLTMDEDTLKLEFTVKVLSGVQYPSACNDPKHYESIKKMGEDFIAENGFKELSRRYALNLANGRFLWRNRVGAEKIEVHVVALKEDGVEKEWIFDAYDFSLKDFGDTSDDVEELAGLIAEALCGERNYLLLKVTAFAFEGQGQEVYPSEEMILNKDKVEGREKKSKILYQVNDIAAMHSQKLGNAIRAIDTWYPSFDEVETGPIAVEPYGAVTNMGMAYRTPKEKKDFYTLFDDYSNGVDLDSDDDKNYVMAVLVRGGVFGKNDEE</sequence>
<evidence type="ECO:0000313" key="1">
    <source>
        <dbReference type="EMBL" id="BBK24295.1"/>
    </source>
</evidence>
<evidence type="ECO:0000313" key="2">
    <source>
        <dbReference type="Proteomes" id="UP000320585"/>
    </source>
</evidence>
<gene>
    <name evidence="1" type="ORF">Dia5BBH33_02300</name>
</gene>
<dbReference type="CDD" id="cd09737">
    <property type="entry name" value="Csy3_I-F"/>
    <property type="match status" value="1"/>
</dbReference>
<keyword evidence="2" id="KW-1185">Reference proteome</keyword>
<dbReference type="GeneID" id="92715449"/>
<protein>
    <submittedName>
        <fullName evidence="1">CRISPR-associated protein Csy3</fullName>
    </submittedName>
</protein>
<dbReference type="NCBIfam" id="TIGR02566">
    <property type="entry name" value="cas_Csy3"/>
    <property type="match status" value="1"/>
</dbReference>
<accession>A0A8D5A585</accession>
<dbReference type="AlphaFoldDB" id="A0A8D5A585"/>
<dbReference type="EMBL" id="AP019697">
    <property type="protein sequence ID" value="BBK24295.1"/>
    <property type="molecule type" value="Genomic_DNA"/>
</dbReference>
<dbReference type="RefSeq" id="WP_022381643.1">
    <property type="nucleotide sequence ID" value="NZ_AP019697.1"/>
</dbReference>
<dbReference type="Pfam" id="PF09615">
    <property type="entry name" value="Cas_Csy3"/>
    <property type="match status" value="1"/>
</dbReference>
<organism evidence="1 2">
    <name type="scientific">Dialister hominis</name>
    <dbReference type="NCBI Taxonomy" id="2582419"/>
    <lineage>
        <taxon>Bacteria</taxon>
        <taxon>Bacillati</taxon>
        <taxon>Bacillota</taxon>
        <taxon>Negativicutes</taxon>
        <taxon>Veillonellales</taxon>
        <taxon>Veillonellaceae</taxon>
        <taxon>Dialister</taxon>
    </lineage>
</organism>
<proteinExistence type="predicted"/>
<reference evidence="2" key="1">
    <citation type="submission" date="2019-05" db="EMBL/GenBank/DDBJ databases">
        <title>Complete genome sequencing of Dialister sp. strain 5BBH33.</title>
        <authorList>
            <person name="Sakamoto M."/>
            <person name="Murakami T."/>
            <person name="Mori H."/>
        </authorList>
    </citation>
    <scope>NUCLEOTIDE SEQUENCE [LARGE SCALE GENOMIC DNA]</scope>
    <source>
        <strain evidence="2">5BBH33</strain>
    </source>
</reference>
<dbReference type="OrthoDB" id="240864at2"/>
<name>A0A8D5A585_9FIRM</name>
<dbReference type="KEGG" id="dho:Dia5BBH33_02300"/>
<dbReference type="Proteomes" id="UP000320585">
    <property type="component" value="Chromosome"/>
</dbReference>